<feature type="coiled-coil region" evidence="1">
    <location>
        <begin position="212"/>
        <end position="250"/>
    </location>
</feature>
<feature type="compositionally biased region" description="Polar residues" evidence="2">
    <location>
        <begin position="7"/>
        <end position="25"/>
    </location>
</feature>
<evidence type="ECO:0000313" key="4">
    <source>
        <dbReference type="Proteomes" id="UP000434276"/>
    </source>
</evidence>
<reference evidence="3 4" key="1">
    <citation type="submission" date="2019-12" db="EMBL/GenBank/DDBJ databases">
        <authorList>
            <person name="Jiao W.-B."/>
            <person name="Schneeberger K."/>
        </authorList>
    </citation>
    <scope>NUCLEOTIDE SEQUENCE [LARGE SCALE GENOMIC DNA]</scope>
    <source>
        <strain evidence="4">cv. C24</strain>
    </source>
</reference>
<feature type="region of interest" description="Disordered" evidence="2">
    <location>
        <begin position="470"/>
        <end position="652"/>
    </location>
</feature>
<feature type="region of interest" description="Disordered" evidence="2">
    <location>
        <begin position="283"/>
        <end position="427"/>
    </location>
</feature>
<dbReference type="AlphaFoldDB" id="A0A5S9X244"/>
<evidence type="ECO:0000313" key="3">
    <source>
        <dbReference type="EMBL" id="CAA0372809.1"/>
    </source>
</evidence>
<dbReference type="GO" id="GO:0031507">
    <property type="term" value="P:heterochromatin formation"/>
    <property type="evidence" value="ECO:0007669"/>
    <property type="project" value="InterPro"/>
</dbReference>
<feature type="compositionally biased region" description="Polar residues" evidence="2">
    <location>
        <begin position="592"/>
        <end position="601"/>
    </location>
</feature>
<feature type="compositionally biased region" description="Low complexity" evidence="2">
    <location>
        <begin position="622"/>
        <end position="632"/>
    </location>
</feature>
<protein>
    <submittedName>
        <fullName evidence="3">Uncharacterized protein</fullName>
    </submittedName>
</protein>
<dbReference type="PANTHER" id="PTHR35116:SF2">
    <property type="entry name" value="ATP-DEPENDENT HELICASE FAMILY PROTEIN-RELATED"/>
    <property type="match status" value="1"/>
</dbReference>
<feature type="compositionally biased region" description="Low complexity" evidence="2">
    <location>
        <begin position="639"/>
        <end position="648"/>
    </location>
</feature>
<name>A0A5S9X244_ARATH</name>
<dbReference type="Proteomes" id="UP000434276">
    <property type="component" value="Unassembled WGS sequence"/>
</dbReference>
<evidence type="ECO:0000256" key="2">
    <source>
        <dbReference type="SAM" id="MobiDB-lite"/>
    </source>
</evidence>
<feature type="region of interest" description="Disordered" evidence="2">
    <location>
        <begin position="1"/>
        <end position="31"/>
    </location>
</feature>
<feature type="compositionally biased region" description="Low complexity" evidence="2">
    <location>
        <begin position="293"/>
        <end position="305"/>
    </location>
</feature>
<evidence type="ECO:0000256" key="1">
    <source>
        <dbReference type="SAM" id="Coils"/>
    </source>
</evidence>
<feature type="compositionally biased region" description="Pro residues" evidence="2">
    <location>
        <begin position="580"/>
        <end position="590"/>
    </location>
</feature>
<feature type="compositionally biased region" description="Polar residues" evidence="2">
    <location>
        <begin position="550"/>
        <end position="577"/>
    </location>
</feature>
<dbReference type="InterPro" id="IPR039322">
    <property type="entry name" value="MOM1"/>
</dbReference>
<dbReference type="ExpressionAtlas" id="A0A5S9X244">
    <property type="expression patterns" value="baseline and differential"/>
</dbReference>
<feature type="compositionally biased region" description="Polar residues" evidence="2">
    <location>
        <begin position="370"/>
        <end position="393"/>
    </location>
</feature>
<organism evidence="3 4">
    <name type="scientific">Arabidopsis thaliana</name>
    <name type="common">Mouse-ear cress</name>
    <dbReference type="NCBI Taxonomy" id="3702"/>
    <lineage>
        <taxon>Eukaryota</taxon>
        <taxon>Viridiplantae</taxon>
        <taxon>Streptophyta</taxon>
        <taxon>Embryophyta</taxon>
        <taxon>Tracheophyta</taxon>
        <taxon>Spermatophyta</taxon>
        <taxon>Magnoliopsida</taxon>
        <taxon>eudicotyledons</taxon>
        <taxon>Gunneridae</taxon>
        <taxon>Pentapetalae</taxon>
        <taxon>rosids</taxon>
        <taxon>malvids</taxon>
        <taxon>Brassicales</taxon>
        <taxon>Brassicaceae</taxon>
        <taxon>Camelineae</taxon>
        <taxon>Arabidopsis</taxon>
    </lineage>
</organism>
<dbReference type="Gene3D" id="6.10.250.1310">
    <property type="match status" value="1"/>
</dbReference>
<sequence length="702" mass="75447">MVPMETQEVTDSLPKAQSKSGSTQLDGPGMVSSANIPEVLTEDMVCDTVMPPVSVSGAASLELPLNVEEAPLIREESNRTSHDADAILVQEFSSRFPDHASILDIQGSARSDQRAQGTGCPPSSSVPVQNITTAAEHWTSTSTPLVNHSEDVVEGGVQPPNVLHSRLTVNASAVTSLPNNHMGQSPRLHLSSFSDICDHELEKLSREQGTLLKSFEETTLELKAELERKMAEARSEYDRKSQEVDAAYNAQAKKNEALRSLVVMNSLLANAYKSTCPVKSAATDTATVRAPRSSQHSTQQQQAVQTNRHMNSTAPPRPSVTAAEPMNSAAPPRPSVTAAEAMNSTAPPRPSVTAAEATPPNLSAPLPHCNTPQPSPISQQAAVESNTQMQSTALPRPSVTAEARPLHQPHSNTSQPRPIPQQALAQSNTNITSTALPRPSITAEARPLHQPHSNTPQPRPIPQKALVQANTDINSTALPRPLVTAEAPPLHQSSCKAPQPKPISQQPAVQSKTDIINSTALPRPSVTTEARPLHQPRSKTPQPKPVSQPPAKQSNTDINSTPHPRPSVTSKAISLQSPPCNTPQPRPPPLISNHTPTSYQPASAPPVHGIARRTMAPHLRSSRAPNSAAAPSTYPRLAQEQQKQQQEKSNSSLGIYKFERPFKTFENALYEGSFRILIFWRISILTSTSPLCRVLDSCTLGG</sequence>
<gene>
    <name evidence="3" type="ORF">C24_LOCUS9073</name>
</gene>
<dbReference type="PANTHER" id="PTHR35116">
    <property type="entry name" value="HELICASE PROTEIN MOM1"/>
    <property type="match status" value="1"/>
</dbReference>
<proteinExistence type="predicted"/>
<accession>A0A5S9X244</accession>
<feature type="region of interest" description="Disordered" evidence="2">
    <location>
        <begin position="108"/>
        <end position="127"/>
    </location>
</feature>
<keyword evidence="1" id="KW-0175">Coiled coil</keyword>
<dbReference type="EMBL" id="CACSHJ010000088">
    <property type="protein sequence ID" value="CAA0372809.1"/>
    <property type="molecule type" value="Genomic_DNA"/>
</dbReference>
<feature type="compositionally biased region" description="Polar residues" evidence="2">
    <location>
        <begin position="491"/>
        <end position="528"/>
    </location>
</feature>
<dbReference type="OrthoDB" id="1105657at2759"/>